<dbReference type="InterPro" id="IPR008930">
    <property type="entry name" value="Terpenoid_cyclase/PrenylTrfase"/>
</dbReference>
<evidence type="ECO:0000256" key="8">
    <source>
        <dbReference type="ARBA" id="ARBA00052956"/>
    </source>
</evidence>
<dbReference type="GO" id="GO:0000250">
    <property type="term" value="F:lanosterol synthase activity"/>
    <property type="evidence" value="ECO:0007669"/>
    <property type="project" value="UniProtKB-ARBA"/>
</dbReference>
<organism evidence="12 13">
    <name type="scientific">Penicillium cinerascens</name>
    <dbReference type="NCBI Taxonomy" id="70096"/>
    <lineage>
        <taxon>Eukaryota</taxon>
        <taxon>Fungi</taxon>
        <taxon>Dikarya</taxon>
        <taxon>Ascomycota</taxon>
        <taxon>Pezizomycotina</taxon>
        <taxon>Eurotiomycetes</taxon>
        <taxon>Eurotiomycetidae</taxon>
        <taxon>Eurotiales</taxon>
        <taxon>Aspergillaceae</taxon>
        <taxon>Penicillium</taxon>
    </lineage>
</organism>
<feature type="domain" description="Squalene cyclase C-terminal" evidence="10">
    <location>
        <begin position="372"/>
        <end position="699"/>
    </location>
</feature>
<dbReference type="PANTHER" id="PTHR11764:SF20">
    <property type="entry name" value="LANOSTEROL SYNTHASE"/>
    <property type="match status" value="1"/>
</dbReference>
<evidence type="ECO:0000256" key="9">
    <source>
        <dbReference type="RuleBase" id="RU362003"/>
    </source>
</evidence>
<dbReference type="EMBL" id="JAPQKR010000005">
    <property type="protein sequence ID" value="KAJ5216354.1"/>
    <property type="molecule type" value="Genomic_DNA"/>
</dbReference>
<comment type="catalytic activity">
    <reaction evidence="8">
        <text>(S)-2,3-epoxysqualene = (17Z)-protosta-17(20),24-dien-3beta-ol</text>
        <dbReference type="Rhea" id="RHEA:30987"/>
        <dbReference type="ChEBI" id="CHEBI:15441"/>
        <dbReference type="ChEBI" id="CHEBI:62457"/>
        <dbReference type="EC" id="5.4.99.32"/>
    </reaction>
</comment>
<keyword evidence="3" id="KW-0677">Repeat</keyword>
<dbReference type="GeneID" id="83177124"/>
<evidence type="ECO:0000256" key="6">
    <source>
        <dbReference type="ARBA" id="ARBA00023098"/>
    </source>
</evidence>
<evidence type="ECO:0000259" key="11">
    <source>
        <dbReference type="Pfam" id="PF13249"/>
    </source>
</evidence>
<evidence type="ECO:0000256" key="1">
    <source>
        <dbReference type="ARBA" id="ARBA00009755"/>
    </source>
</evidence>
<keyword evidence="6" id="KW-0443">Lipid metabolism</keyword>
<dbReference type="EC" id="5.4.99.-" evidence="9"/>
<dbReference type="Proteomes" id="UP001150904">
    <property type="component" value="Unassembled WGS sequence"/>
</dbReference>
<keyword evidence="2" id="KW-0444">Lipid biosynthesis</keyword>
<protein>
    <recommendedName>
        <fullName evidence="9">Terpene cyclase/mutase family member</fullName>
        <ecNumber evidence="9">5.4.99.-</ecNumber>
    </recommendedName>
</protein>
<dbReference type="SUPFAM" id="SSF48239">
    <property type="entry name" value="Terpenoid cyclases/Protein prenyltransferases"/>
    <property type="match status" value="2"/>
</dbReference>
<gene>
    <name evidence="12" type="ORF">N7498_002761</name>
</gene>
<dbReference type="SFLD" id="SFLDG01016">
    <property type="entry name" value="Prenyltransferase_Like_2"/>
    <property type="match status" value="1"/>
</dbReference>
<reference evidence="12" key="2">
    <citation type="journal article" date="2023" name="IMA Fungus">
        <title>Comparative genomic study of the Penicillium genus elucidates a diverse pangenome and 15 lateral gene transfer events.</title>
        <authorList>
            <person name="Petersen C."/>
            <person name="Sorensen T."/>
            <person name="Nielsen M.R."/>
            <person name="Sondergaard T.E."/>
            <person name="Sorensen J.L."/>
            <person name="Fitzpatrick D.A."/>
            <person name="Frisvad J.C."/>
            <person name="Nielsen K.L."/>
        </authorList>
    </citation>
    <scope>NUCLEOTIDE SEQUENCE</scope>
    <source>
        <strain evidence="12">IBT 15544</strain>
    </source>
</reference>
<dbReference type="RefSeq" id="XP_058312167.1">
    <property type="nucleotide sequence ID" value="XM_058449823.1"/>
</dbReference>
<evidence type="ECO:0000256" key="5">
    <source>
        <dbReference type="ARBA" id="ARBA00023026"/>
    </source>
</evidence>
<dbReference type="PROSITE" id="PS01074">
    <property type="entry name" value="TERPENE_SYNTHASES"/>
    <property type="match status" value="1"/>
</dbReference>
<evidence type="ECO:0000256" key="4">
    <source>
        <dbReference type="ARBA" id="ARBA00022955"/>
    </source>
</evidence>
<dbReference type="GO" id="GO:0006696">
    <property type="term" value="P:ergosterol biosynthetic process"/>
    <property type="evidence" value="ECO:0007669"/>
    <property type="project" value="TreeGrafter"/>
</dbReference>
<dbReference type="OrthoDB" id="21502at2759"/>
<evidence type="ECO:0000256" key="3">
    <source>
        <dbReference type="ARBA" id="ARBA00022737"/>
    </source>
</evidence>
<dbReference type="GO" id="GO:0016104">
    <property type="term" value="P:triterpenoid biosynthetic process"/>
    <property type="evidence" value="ECO:0007669"/>
    <property type="project" value="InterPro"/>
</dbReference>
<keyword evidence="5" id="KW-0843">Virulence</keyword>
<dbReference type="Gene3D" id="1.50.10.20">
    <property type="match status" value="2"/>
</dbReference>
<dbReference type="Pfam" id="PF13243">
    <property type="entry name" value="SQHop_cyclase_C"/>
    <property type="match status" value="1"/>
</dbReference>
<sequence>MSTSATDPKRWRLDVDSGVHRWRYLDEPASTRLPQSAAEKYFLALPTGLPQLPIPRNFQESARNGFRFYQNLQLDDGHWGCAYGGPSFLLAGMVIAMYITETEIPPEWKTEIIHYLMSTVNKDGGWGLHSAGDSTVFATTLYYITLRILGLESTHPLSTKARARLHALGGAIGIPQWGKIWLALLNLYSWSGVNPIPPEFWLLPDWIPFHPWRWWVQCRVVYLPVSYLYANKVTKPLDPLLTSLRQEIYTQPYEEIIFEQFRNTVAPVDLKKPISALLRVANVFLRCWEQYFRPNWIAQWANQRVCALIQREDENTSYNCLAPVNKAFHMVTVWHSDGPNSSRMSCHREKIAPYMWMGETGMTCSGTNGVQAWDTAFSIQAIFEAGLAMEPEFRSSLENALSYLDISQLREDLADPYRQPRKGGWPFSTRDNGYVVSDCAAEGLKAVLMLQEQCHFVKRISDERLHDCVDTLLLMQNPGGGFSSYERTRASSLLEYLNASEVFDRIMVEYSYPECTTAVVTALSLFRRHFPTYRSTEIDRVIHRAIKYIINAQRPDGSWYGSWGVCFTYASLFAMQSLEVVGQTWQTSNAVRKCCKFLISKQKNDGGWGEHYTSCEVEEYVQHERSQVVNTAWACLALMHAHYPYKEAIEKGLKLIMSRQQANGEWLQEGVEGVFNNTCMIGYPNYKFYFTAWALGRYSNEYLPMLKELDAS</sequence>
<dbReference type="InterPro" id="IPR002365">
    <property type="entry name" value="Terpene_synthase_CS"/>
</dbReference>
<dbReference type="FunFam" id="1.50.10.20:FF:000003">
    <property type="entry name" value="Terpene cyclase/mutase family member"/>
    <property type="match status" value="1"/>
</dbReference>
<evidence type="ECO:0000259" key="10">
    <source>
        <dbReference type="Pfam" id="PF13243"/>
    </source>
</evidence>
<dbReference type="PANTHER" id="PTHR11764">
    <property type="entry name" value="TERPENE CYCLASE/MUTASE FAMILY MEMBER"/>
    <property type="match status" value="1"/>
</dbReference>
<dbReference type="InterPro" id="IPR032696">
    <property type="entry name" value="SQ_cyclase_C"/>
</dbReference>
<evidence type="ECO:0000313" key="12">
    <source>
        <dbReference type="EMBL" id="KAJ5216354.1"/>
    </source>
</evidence>
<accession>A0A9W9NCD7</accession>
<comment type="caution">
    <text evidence="12">The sequence shown here is derived from an EMBL/GenBank/DDBJ whole genome shotgun (WGS) entry which is preliminary data.</text>
</comment>
<evidence type="ECO:0000256" key="7">
    <source>
        <dbReference type="ARBA" id="ARBA00023235"/>
    </source>
</evidence>
<keyword evidence="7 9" id="KW-0413">Isomerase</keyword>
<comment type="similarity">
    <text evidence="1 9">Belongs to the terpene cyclase/mutase family.</text>
</comment>
<dbReference type="Gene3D" id="6.20.120.20">
    <property type="match status" value="1"/>
</dbReference>
<dbReference type="CDD" id="cd02892">
    <property type="entry name" value="SQCY_1"/>
    <property type="match status" value="1"/>
</dbReference>
<keyword evidence="4" id="KW-0752">Steroid biosynthesis</keyword>
<feature type="domain" description="Squalene cyclase N-terminal" evidence="11">
    <location>
        <begin position="71"/>
        <end position="317"/>
    </location>
</feature>
<evidence type="ECO:0000256" key="2">
    <source>
        <dbReference type="ARBA" id="ARBA00022516"/>
    </source>
</evidence>
<dbReference type="InterPro" id="IPR032697">
    <property type="entry name" value="SQ_cyclase_N"/>
</dbReference>
<keyword evidence="13" id="KW-1185">Reference proteome</keyword>
<dbReference type="AlphaFoldDB" id="A0A9W9NCD7"/>
<dbReference type="NCBIfam" id="TIGR01787">
    <property type="entry name" value="squalene_cyclas"/>
    <property type="match status" value="1"/>
</dbReference>
<name>A0A9W9NCD7_9EURO</name>
<proteinExistence type="inferred from homology"/>
<dbReference type="Pfam" id="PF13249">
    <property type="entry name" value="SQHop_cyclase_N"/>
    <property type="match status" value="1"/>
</dbReference>
<reference evidence="12" key="1">
    <citation type="submission" date="2022-12" db="EMBL/GenBank/DDBJ databases">
        <authorList>
            <person name="Petersen C."/>
        </authorList>
    </citation>
    <scope>NUCLEOTIDE SEQUENCE</scope>
    <source>
        <strain evidence="12">IBT 15544</strain>
    </source>
</reference>
<evidence type="ECO:0000313" key="13">
    <source>
        <dbReference type="Proteomes" id="UP001150904"/>
    </source>
</evidence>
<dbReference type="GO" id="GO:0005811">
    <property type="term" value="C:lipid droplet"/>
    <property type="evidence" value="ECO:0007669"/>
    <property type="project" value="InterPro"/>
</dbReference>
<dbReference type="InterPro" id="IPR018333">
    <property type="entry name" value="Squalene_cyclase"/>
</dbReference>
<dbReference type="FunFam" id="1.50.10.20:FF:000002">
    <property type="entry name" value="Terpene cyclase/mutase family member"/>
    <property type="match status" value="1"/>
</dbReference>